<organism evidence="7 8">
    <name type="scientific">Strongylocentrotus purpuratus</name>
    <name type="common">Purple sea urchin</name>
    <dbReference type="NCBI Taxonomy" id="7668"/>
    <lineage>
        <taxon>Eukaryota</taxon>
        <taxon>Metazoa</taxon>
        <taxon>Echinodermata</taxon>
        <taxon>Eleutherozoa</taxon>
        <taxon>Echinozoa</taxon>
        <taxon>Echinoidea</taxon>
        <taxon>Euechinoidea</taxon>
        <taxon>Echinacea</taxon>
        <taxon>Camarodonta</taxon>
        <taxon>Echinidea</taxon>
        <taxon>Strongylocentrotidae</taxon>
        <taxon>Strongylocentrotus</taxon>
    </lineage>
</organism>
<dbReference type="InterPro" id="IPR050350">
    <property type="entry name" value="Compl-Cell_Adhes-Reg"/>
</dbReference>
<keyword evidence="4" id="KW-0325">Glycoprotein</keyword>
<dbReference type="Pfam" id="PF00084">
    <property type="entry name" value="Sushi"/>
    <property type="match status" value="1"/>
</dbReference>
<keyword evidence="2" id="KW-0677">Repeat</keyword>
<dbReference type="AlphaFoldDB" id="A0A7M7T3P3"/>
<keyword evidence="3 5" id="KW-1015">Disulfide bond</keyword>
<evidence type="ECO:0000256" key="4">
    <source>
        <dbReference type="ARBA" id="ARBA00023180"/>
    </source>
</evidence>
<reference evidence="7" key="2">
    <citation type="submission" date="2021-01" db="UniProtKB">
        <authorList>
            <consortium name="EnsemblMetazoa"/>
        </authorList>
    </citation>
    <scope>IDENTIFICATION</scope>
</reference>
<reference evidence="8" key="1">
    <citation type="submission" date="2015-02" db="EMBL/GenBank/DDBJ databases">
        <title>Genome sequencing for Strongylocentrotus purpuratus.</title>
        <authorList>
            <person name="Murali S."/>
            <person name="Liu Y."/>
            <person name="Vee V."/>
            <person name="English A."/>
            <person name="Wang M."/>
            <person name="Skinner E."/>
            <person name="Han Y."/>
            <person name="Muzny D.M."/>
            <person name="Worley K.C."/>
            <person name="Gibbs R.A."/>
        </authorList>
    </citation>
    <scope>NUCLEOTIDE SEQUENCE</scope>
</reference>
<dbReference type="InterPro" id="IPR035976">
    <property type="entry name" value="Sushi/SCR/CCP_sf"/>
</dbReference>
<sequence>MSSLACLANGTFSDDVPTCEIVTCNIPAFPANLTTDNSQCGTEMRRDYNTSCTYECQPGYDLIGNSSVKCQASGALSADLPTCEGMSIWQLLLEDSHE</sequence>
<evidence type="ECO:0000313" key="8">
    <source>
        <dbReference type="Proteomes" id="UP000007110"/>
    </source>
</evidence>
<evidence type="ECO:0000256" key="1">
    <source>
        <dbReference type="ARBA" id="ARBA00022659"/>
    </source>
</evidence>
<name>A0A7M7T3P3_STRPU</name>
<dbReference type="EnsemblMetazoa" id="XM_030995727">
    <property type="protein sequence ID" value="XP_030851587"/>
    <property type="gene ID" value="LOC115928490"/>
</dbReference>
<dbReference type="PROSITE" id="PS50923">
    <property type="entry name" value="SUSHI"/>
    <property type="match status" value="1"/>
</dbReference>
<evidence type="ECO:0000256" key="2">
    <source>
        <dbReference type="ARBA" id="ARBA00022737"/>
    </source>
</evidence>
<feature type="domain" description="Sushi" evidence="6">
    <location>
        <begin position="22"/>
        <end position="85"/>
    </location>
</feature>
<evidence type="ECO:0000256" key="3">
    <source>
        <dbReference type="ARBA" id="ARBA00023157"/>
    </source>
</evidence>
<evidence type="ECO:0000259" key="6">
    <source>
        <dbReference type="PROSITE" id="PS50923"/>
    </source>
</evidence>
<dbReference type="PANTHER" id="PTHR19325">
    <property type="entry name" value="COMPLEMENT COMPONENT-RELATED SUSHI DOMAIN-CONTAINING"/>
    <property type="match status" value="1"/>
</dbReference>
<keyword evidence="8" id="KW-1185">Reference proteome</keyword>
<dbReference type="InParanoid" id="A0A7M7T3P3"/>
<accession>A0A7M7T3P3</accession>
<dbReference type="RefSeq" id="XP_030851587.1">
    <property type="nucleotide sequence ID" value="XM_030995727.1"/>
</dbReference>
<protein>
    <recommendedName>
        <fullName evidence="6">Sushi domain-containing protein</fullName>
    </recommendedName>
</protein>
<dbReference type="CDD" id="cd00033">
    <property type="entry name" value="CCP"/>
    <property type="match status" value="1"/>
</dbReference>
<dbReference type="KEGG" id="spu:115928490"/>
<proteinExistence type="predicted"/>
<dbReference type="GeneID" id="115928490"/>
<dbReference type="OMA" id="CEGMSIW"/>
<dbReference type="InterPro" id="IPR000436">
    <property type="entry name" value="Sushi_SCR_CCP_dom"/>
</dbReference>
<comment type="caution">
    <text evidence="5">Lacks conserved residue(s) required for the propagation of feature annotation.</text>
</comment>
<dbReference type="Gene3D" id="2.10.70.10">
    <property type="entry name" value="Complement Module, domain 1"/>
    <property type="match status" value="1"/>
</dbReference>
<dbReference type="SMART" id="SM00032">
    <property type="entry name" value="CCP"/>
    <property type="match status" value="1"/>
</dbReference>
<evidence type="ECO:0000313" key="7">
    <source>
        <dbReference type="EnsemblMetazoa" id="XP_030851587"/>
    </source>
</evidence>
<keyword evidence="1 5" id="KW-0768">Sushi</keyword>
<dbReference type="Proteomes" id="UP000007110">
    <property type="component" value="Unassembled WGS sequence"/>
</dbReference>
<dbReference type="OrthoDB" id="6480633at2759"/>
<feature type="disulfide bond" evidence="5">
    <location>
        <begin position="56"/>
        <end position="83"/>
    </location>
</feature>
<evidence type="ECO:0000256" key="5">
    <source>
        <dbReference type="PROSITE-ProRule" id="PRU00302"/>
    </source>
</evidence>
<dbReference type="SUPFAM" id="SSF57535">
    <property type="entry name" value="Complement control module/SCR domain"/>
    <property type="match status" value="1"/>
</dbReference>
<dbReference type="PANTHER" id="PTHR19325:SF560">
    <property type="entry name" value="SUSHI, VON WILLEBRAND FACTOR TYPE A, EGF AND PENTRAXIN DOMAIN-CONTAINING PROTEIN 1"/>
    <property type="match status" value="1"/>
</dbReference>